<gene>
    <name evidence="9" type="ORF">AWT59_2649</name>
</gene>
<evidence type="ECO:0000256" key="7">
    <source>
        <dbReference type="PIRSR" id="PIRSR600760-2"/>
    </source>
</evidence>
<accession>A0A139BR86</accession>
<feature type="binding site" evidence="7">
    <location>
        <position position="253"/>
    </location>
    <ligand>
        <name>Mg(2+)</name>
        <dbReference type="ChEBI" id="CHEBI:18420"/>
        <label>1</label>
        <note>catalytic</note>
    </ligand>
</feature>
<evidence type="ECO:0000256" key="2">
    <source>
        <dbReference type="ARBA" id="ARBA00001946"/>
    </source>
</evidence>
<dbReference type="InterPro" id="IPR000760">
    <property type="entry name" value="Inositol_monophosphatase-like"/>
</dbReference>
<dbReference type="PRINTS" id="PR01959">
    <property type="entry name" value="SBIMPHPHTASE"/>
</dbReference>
<dbReference type="PATRIC" id="fig|1796491.3.peg.2887"/>
<reference evidence="9 10" key="2">
    <citation type="submission" date="2016-03" db="EMBL/GenBank/DDBJ databases">
        <title>New uncultured bacterium of the family Gallionellaceae from acid mine drainage: description and reconstruction of genome based on metagenomic analysis of microbial community.</title>
        <authorList>
            <person name="Kadnikov V."/>
            <person name="Ivasenko D."/>
            <person name="Beletsky A."/>
            <person name="Mardanov A."/>
            <person name="Danilova E."/>
            <person name="Pimenov N."/>
            <person name="Karnachuk O."/>
            <person name="Ravin N."/>
        </authorList>
    </citation>
    <scope>NUCLEOTIDE SEQUENCE [LARGE SCALE GENOMIC DNA]</scope>
    <source>
        <strain evidence="9">ShG14-8</strain>
    </source>
</reference>
<dbReference type="PRINTS" id="PR00377">
    <property type="entry name" value="IMPHPHTASES"/>
</dbReference>
<dbReference type="PROSITE" id="PS00630">
    <property type="entry name" value="IMP_2"/>
    <property type="match status" value="1"/>
</dbReference>
<protein>
    <recommendedName>
        <fullName evidence="8">Inositol-1-monophosphatase</fullName>
        <ecNumber evidence="8">3.1.3.25</ecNumber>
    </recommendedName>
</protein>
<dbReference type="Proteomes" id="UP000070578">
    <property type="component" value="Unassembled WGS sequence"/>
</dbReference>
<organism evidence="9 10">
    <name type="scientific">Candidatus Gallionella acididurans</name>
    <dbReference type="NCBI Taxonomy" id="1796491"/>
    <lineage>
        <taxon>Bacteria</taxon>
        <taxon>Pseudomonadati</taxon>
        <taxon>Pseudomonadota</taxon>
        <taxon>Betaproteobacteria</taxon>
        <taxon>Nitrosomonadales</taxon>
        <taxon>Gallionellaceae</taxon>
        <taxon>Gallionella</taxon>
    </lineage>
</organism>
<evidence type="ECO:0000256" key="1">
    <source>
        <dbReference type="ARBA" id="ARBA00001033"/>
    </source>
</evidence>
<dbReference type="InterPro" id="IPR020550">
    <property type="entry name" value="Inositol_monophosphatase_CS"/>
</dbReference>
<evidence type="ECO:0000313" key="9">
    <source>
        <dbReference type="EMBL" id="KXS31215.1"/>
    </source>
</evidence>
<dbReference type="GO" id="GO:0046872">
    <property type="term" value="F:metal ion binding"/>
    <property type="evidence" value="ECO:0007669"/>
    <property type="project" value="UniProtKB-KW"/>
</dbReference>
<evidence type="ECO:0000313" key="10">
    <source>
        <dbReference type="Proteomes" id="UP000070578"/>
    </source>
</evidence>
<keyword evidence="6 7" id="KW-0460">Magnesium</keyword>
<feature type="binding site" evidence="7">
    <location>
        <position position="125"/>
    </location>
    <ligand>
        <name>Mg(2+)</name>
        <dbReference type="ChEBI" id="CHEBI:18420"/>
        <label>1</label>
        <note>catalytic</note>
    </ligand>
</feature>
<feature type="binding site" evidence="7">
    <location>
        <position position="110"/>
    </location>
    <ligand>
        <name>Mg(2+)</name>
        <dbReference type="ChEBI" id="CHEBI:18420"/>
        <label>1</label>
        <note>catalytic</note>
    </ligand>
</feature>
<proteinExistence type="inferred from homology"/>
<dbReference type="PANTHER" id="PTHR20854:SF4">
    <property type="entry name" value="INOSITOL-1-MONOPHOSPHATASE-RELATED"/>
    <property type="match status" value="1"/>
</dbReference>
<comment type="similarity">
    <text evidence="3 8">Belongs to the inositol monophosphatase superfamily.</text>
</comment>
<dbReference type="AlphaFoldDB" id="A0A139BR86"/>
<sequence length="309" mass="34317">MPLMAYRKMAYCHTPLQTIWFIQNAFPTRIRVWIQSLIKLKELMHPMLNIAVKAARRAGNLIHRSADKVDHLTITRKSHADFVSDVDKAAEQTIIETLLDAYPDHAILAEESGSQGESEYLWIIDPLDGTTNFLHGFPQYAVSIGLQHKGIMTQAVVYDPVKNELFTATRGRGAFLNDKRMRVTKRLHLADSLIGTGFPYTRFEHMDAYIGIFKDLMQKTAGLRRPGSAALDLAWMAAGRYDGFFETGLKPWDIAAGTLLITEAGGMVSDLSGNEGYLKSGHLCAGNPNIHPLLLEVMAPHLTAGLKGK</sequence>
<feature type="binding site" evidence="7">
    <location>
        <position position="128"/>
    </location>
    <ligand>
        <name>Mg(2+)</name>
        <dbReference type="ChEBI" id="CHEBI:18420"/>
        <label>1</label>
        <note>catalytic</note>
    </ligand>
</feature>
<name>A0A139BR86_9PROT</name>
<dbReference type="PANTHER" id="PTHR20854">
    <property type="entry name" value="INOSITOL MONOPHOSPHATASE"/>
    <property type="match status" value="1"/>
</dbReference>
<dbReference type="GO" id="GO:0006020">
    <property type="term" value="P:inositol metabolic process"/>
    <property type="evidence" value="ECO:0007669"/>
    <property type="project" value="TreeGrafter"/>
</dbReference>
<dbReference type="GO" id="GO:0046854">
    <property type="term" value="P:phosphatidylinositol phosphate biosynthetic process"/>
    <property type="evidence" value="ECO:0007669"/>
    <property type="project" value="InterPro"/>
</dbReference>
<comment type="catalytic activity">
    <reaction evidence="1 8">
        <text>a myo-inositol phosphate + H2O = myo-inositol + phosphate</text>
        <dbReference type="Rhea" id="RHEA:24056"/>
        <dbReference type="ChEBI" id="CHEBI:15377"/>
        <dbReference type="ChEBI" id="CHEBI:17268"/>
        <dbReference type="ChEBI" id="CHEBI:43474"/>
        <dbReference type="ChEBI" id="CHEBI:84139"/>
        <dbReference type="EC" id="3.1.3.25"/>
    </reaction>
</comment>
<reference evidence="9 10" key="1">
    <citation type="submission" date="2016-02" db="EMBL/GenBank/DDBJ databases">
        <authorList>
            <person name="Wen L."/>
            <person name="He K."/>
            <person name="Yang H."/>
        </authorList>
    </citation>
    <scope>NUCLEOTIDE SEQUENCE [LARGE SCALE GENOMIC DNA]</scope>
    <source>
        <strain evidence="9">ShG14-8</strain>
    </source>
</reference>
<comment type="caution">
    <text evidence="9">The sequence shown here is derived from an EMBL/GenBank/DDBJ whole genome shotgun (WGS) entry which is preliminary data.</text>
</comment>
<dbReference type="CDD" id="cd01639">
    <property type="entry name" value="IMPase"/>
    <property type="match status" value="1"/>
</dbReference>
<evidence type="ECO:0000256" key="3">
    <source>
        <dbReference type="ARBA" id="ARBA00009759"/>
    </source>
</evidence>
<comment type="cofactor">
    <cofactor evidence="2 7 8">
        <name>Mg(2+)</name>
        <dbReference type="ChEBI" id="CHEBI:18420"/>
    </cofactor>
</comment>
<keyword evidence="5 8" id="KW-0378">Hydrolase</keyword>
<dbReference type="EMBL" id="LSLI01000090">
    <property type="protein sequence ID" value="KXS31215.1"/>
    <property type="molecule type" value="Genomic_DNA"/>
</dbReference>
<dbReference type="SUPFAM" id="SSF56655">
    <property type="entry name" value="Carbohydrate phosphatase"/>
    <property type="match status" value="1"/>
</dbReference>
<dbReference type="PROSITE" id="PS00629">
    <property type="entry name" value="IMP_1"/>
    <property type="match status" value="1"/>
</dbReference>
<dbReference type="InterPro" id="IPR020583">
    <property type="entry name" value="Inositol_monoP_metal-BS"/>
</dbReference>
<evidence type="ECO:0000256" key="4">
    <source>
        <dbReference type="ARBA" id="ARBA00022723"/>
    </source>
</evidence>
<evidence type="ECO:0000256" key="8">
    <source>
        <dbReference type="RuleBase" id="RU364068"/>
    </source>
</evidence>
<dbReference type="EC" id="3.1.3.25" evidence="8"/>
<keyword evidence="4 7" id="KW-0479">Metal-binding</keyword>
<dbReference type="Pfam" id="PF00459">
    <property type="entry name" value="Inositol_P"/>
    <property type="match status" value="1"/>
</dbReference>
<dbReference type="Gene3D" id="3.40.190.80">
    <property type="match status" value="1"/>
</dbReference>
<evidence type="ECO:0000256" key="6">
    <source>
        <dbReference type="ARBA" id="ARBA00022842"/>
    </source>
</evidence>
<dbReference type="InterPro" id="IPR022337">
    <property type="entry name" value="Inositol_monophosphatase_SuhB"/>
</dbReference>
<dbReference type="FunFam" id="3.30.540.10:FF:000003">
    <property type="entry name" value="Inositol-1-monophosphatase"/>
    <property type="match status" value="1"/>
</dbReference>
<dbReference type="InterPro" id="IPR033942">
    <property type="entry name" value="IMPase"/>
</dbReference>
<dbReference type="GO" id="GO:0008934">
    <property type="term" value="F:inositol monophosphate 1-phosphatase activity"/>
    <property type="evidence" value="ECO:0007669"/>
    <property type="project" value="InterPro"/>
</dbReference>
<evidence type="ECO:0000256" key="5">
    <source>
        <dbReference type="ARBA" id="ARBA00022801"/>
    </source>
</evidence>
<dbReference type="Gene3D" id="3.30.540.10">
    <property type="entry name" value="Fructose-1,6-Bisphosphatase, subunit A, domain 1"/>
    <property type="match status" value="1"/>
</dbReference>
<feature type="binding site" evidence="7">
    <location>
        <position position="127"/>
    </location>
    <ligand>
        <name>Mg(2+)</name>
        <dbReference type="ChEBI" id="CHEBI:18420"/>
        <label>1</label>
        <note>catalytic</note>
    </ligand>
</feature>
<dbReference type="GO" id="GO:0007165">
    <property type="term" value="P:signal transduction"/>
    <property type="evidence" value="ECO:0007669"/>
    <property type="project" value="TreeGrafter"/>
</dbReference>